<reference evidence="2" key="1">
    <citation type="submission" date="2017-09" db="EMBL/GenBank/DDBJ databases">
        <title>Depth-based differentiation of microbial function through sediment-hosted aquifers and enrichment of novel symbionts in the deep terrestrial subsurface.</title>
        <authorList>
            <person name="Probst A.J."/>
            <person name="Ladd B."/>
            <person name="Jarett J.K."/>
            <person name="Geller-Mcgrath D.E."/>
            <person name="Sieber C.M.K."/>
            <person name="Emerson J.B."/>
            <person name="Anantharaman K."/>
            <person name="Thomas B.C."/>
            <person name="Malmstrom R."/>
            <person name="Stieglmeier M."/>
            <person name="Klingl A."/>
            <person name="Woyke T."/>
            <person name="Ryan C.M."/>
            <person name="Banfield J.F."/>
        </authorList>
    </citation>
    <scope>NUCLEOTIDE SEQUENCE [LARGE SCALE GENOMIC DNA]</scope>
</reference>
<organism evidence="1 2">
    <name type="scientific">Candidatus Magasanikbacteria bacterium CG10_big_fil_rev_8_21_14_0_10_38_6</name>
    <dbReference type="NCBI Taxonomy" id="1974647"/>
    <lineage>
        <taxon>Bacteria</taxon>
        <taxon>Candidatus Magasanikiibacteriota</taxon>
    </lineage>
</organism>
<name>A0A2M6P197_9BACT</name>
<evidence type="ECO:0000313" key="1">
    <source>
        <dbReference type="EMBL" id="PIR77190.1"/>
    </source>
</evidence>
<evidence type="ECO:0000313" key="2">
    <source>
        <dbReference type="Proteomes" id="UP000228528"/>
    </source>
</evidence>
<dbReference type="EMBL" id="PFBW01000167">
    <property type="protein sequence ID" value="PIR77190.1"/>
    <property type="molecule type" value="Genomic_DNA"/>
</dbReference>
<dbReference type="GO" id="GO:0047355">
    <property type="term" value="F:CDP-glycerol glycerophosphotransferase activity"/>
    <property type="evidence" value="ECO:0007669"/>
    <property type="project" value="InterPro"/>
</dbReference>
<dbReference type="Proteomes" id="UP000228528">
    <property type="component" value="Unassembled WGS sequence"/>
</dbReference>
<dbReference type="InterPro" id="IPR043148">
    <property type="entry name" value="TagF_C"/>
</dbReference>
<protein>
    <submittedName>
        <fullName evidence="1">Uncharacterized protein</fullName>
    </submittedName>
</protein>
<comment type="caution">
    <text evidence="1">The sequence shown here is derived from an EMBL/GenBank/DDBJ whole genome shotgun (WGS) entry which is preliminary data.</text>
</comment>
<proteinExistence type="predicted"/>
<dbReference type="AlphaFoldDB" id="A0A2M6P197"/>
<gene>
    <name evidence="1" type="ORF">COU30_03780</name>
</gene>
<dbReference type="SUPFAM" id="SSF53756">
    <property type="entry name" value="UDP-Glycosyltransferase/glycogen phosphorylase"/>
    <property type="match status" value="1"/>
</dbReference>
<accession>A0A2M6P197</accession>
<sequence length="459" mass="53983">MKETLFIVISRGFLVRNILRSGILDLLVLRGYKIVIFIPRIRKINLPQSFRDEFESEQVIIEEVENVKLGRIYRKIFSPIVAFLVYTQTTWTFSLMGNVKNKKRANWRAYLEKWMYKPFSYVTFFKYIARFVEQHVFRNNTYEKYFDKYNPSLVFSSSIVSTVDILFMKEARRRGIKTVSMPKGWDNIAKMFYKFVPDLLVVQNELMEEQVPRVQCFSKSSVVSVGFPQFDYYVDAPLLSREEYCKLIGVDPKRKLIFFGSEGVWAPYDDAIVDILVKWLDEGVYDEDTTIIIRPHYSDVYNNRFVRFENTPHVVLDPFFTLSNFFLDNWDPVRKDMEMFANLLHHSDVLITTTSTLTLDAACFDLPIINIAFGILYKHGQDMSELFYKKDHYQWVLDTGAVDLVFNNKELLSSINKYFGDPSIDQAQRKNLVNKVCYRDDGKSCERIVNSIEKLLAKK</sequence>
<dbReference type="InterPro" id="IPR007554">
    <property type="entry name" value="Glycerophosphate_synth"/>
</dbReference>
<dbReference type="Gene3D" id="3.40.50.12580">
    <property type="match status" value="1"/>
</dbReference>
<dbReference type="GO" id="GO:0016020">
    <property type="term" value="C:membrane"/>
    <property type="evidence" value="ECO:0007669"/>
    <property type="project" value="InterPro"/>
</dbReference>
<dbReference type="Pfam" id="PF04464">
    <property type="entry name" value="Glyphos_transf"/>
    <property type="match status" value="1"/>
</dbReference>